<organism evidence="2 3">
    <name type="scientific">Nitritalea halalkaliphila LW7</name>
    <dbReference type="NCBI Taxonomy" id="1189621"/>
    <lineage>
        <taxon>Bacteria</taxon>
        <taxon>Pseudomonadati</taxon>
        <taxon>Bacteroidota</taxon>
        <taxon>Cytophagia</taxon>
        <taxon>Cytophagales</taxon>
        <taxon>Cyclobacteriaceae</taxon>
        <taxon>Nitritalea</taxon>
    </lineage>
</organism>
<dbReference type="EMBL" id="AJYA01000024">
    <property type="protein sequence ID" value="EIM76037.1"/>
    <property type="molecule type" value="Genomic_DNA"/>
</dbReference>
<feature type="signal peptide" evidence="1">
    <location>
        <begin position="1"/>
        <end position="25"/>
    </location>
</feature>
<accession>I5C2I5</accession>
<dbReference type="Pfam" id="PF11138">
    <property type="entry name" value="DUF2911"/>
    <property type="match status" value="1"/>
</dbReference>
<keyword evidence="1" id="KW-0732">Signal</keyword>
<dbReference type="OrthoDB" id="978542at2"/>
<name>I5C2I5_9BACT</name>
<gene>
    <name evidence="2" type="ORF">A3SI_11789</name>
</gene>
<dbReference type="PROSITE" id="PS51257">
    <property type="entry name" value="PROKAR_LIPOPROTEIN"/>
    <property type="match status" value="1"/>
</dbReference>
<keyword evidence="3" id="KW-1185">Reference proteome</keyword>
<proteinExistence type="predicted"/>
<sequence>MKHKRNLLRNSAWACLLAAGLFACSGEKASESEAEESPAETSALSRLEEEHLLEKVAYADSVNAGLLEDTFKGSARREATGTIGKSLITVNYGSPGVRGRTIWNGLVSYDQVWVSGSHWATAVSFSAPVSINGKKVEPGMYGFFTVPGKEEWVLILNEAYDMHLAEEYFEGEDIIRLVVNPEILEEPVQRLTYEIETVSDTEGFLVLSWEKIRVRLPITGVNA</sequence>
<evidence type="ECO:0008006" key="4">
    <source>
        <dbReference type="Google" id="ProtNLM"/>
    </source>
</evidence>
<comment type="caution">
    <text evidence="2">The sequence shown here is derived from an EMBL/GenBank/DDBJ whole genome shotgun (WGS) entry which is preliminary data.</text>
</comment>
<evidence type="ECO:0000313" key="3">
    <source>
        <dbReference type="Proteomes" id="UP000005551"/>
    </source>
</evidence>
<dbReference type="AlphaFoldDB" id="I5C2I5"/>
<dbReference type="STRING" id="1189621.A3SI_11789"/>
<feature type="chain" id="PRO_5003700353" description="DUF2911 domain-containing protein" evidence="1">
    <location>
        <begin position="26"/>
        <end position="223"/>
    </location>
</feature>
<reference evidence="2 3" key="1">
    <citation type="submission" date="2012-05" db="EMBL/GenBank/DDBJ databases">
        <title>Genome sequence of Nitritalea halalkaliphila LW7.</title>
        <authorList>
            <person name="Jangir P.K."/>
            <person name="Singh A."/>
            <person name="Shivaji S."/>
            <person name="Sharma R."/>
        </authorList>
    </citation>
    <scope>NUCLEOTIDE SEQUENCE [LARGE SCALE GENOMIC DNA]</scope>
    <source>
        <strain evidence="2 3">LW7</strain>
    </source>
</reference>
<dbReference type="InterPro" id="IPR021314">
    <property type="entry name" value="DUF2911"/>
</dbReference>
<dbReference type="RefSeq" id="WP_009055432.1">
    <property type="nucleotide sequence ID" value="NZ_AJYA01000024.1"/>
</dbReference>
<evidence type="ECO:0000313" key="2">
    <source>
        <dbReference type="EMBL" id="EIM76037.1"/>
    </source>
</evidence>
<dbReference type="Proteomes" id="UP000005551">
    <property type="component" value="Unassembled WGS sequence"/>
</dbReference>
<protein>
    <recommendedName>
        <fullName evidence="4">DUF2911 domain-containing protein</fullName>
    </recommendedName>
</protein>
<evidence type="ECO:0000256" key="1">
    <source>
        <dbReference type="SAM" id="SignalP"/>
    </source>
</evidence>